<keyword evidence="3 6" id="KW-0812">Transmembrane</keyword>
<evidence type="ECO:0000313" key="8">
    <source>
        <dbReference type="Proteomes" id="UP000568664"/>
    </source>
</evidence>
<keyword evidence="5 6" id="KW-0472">Membrane</keyword>
<feature type="transmembrane region" description="Helical" evidence="6">
    <location>
        <begin position="48"/>
        <end position="66"/>
    </location>
</feature>
<proteinExistence type="inferred from homology"/>
<evidence type="ECO:0000256" key="3">
    <source>
        <dbReference type="ARBA" id="ARBA00022692"/>
    </source>
</evidence>
<name>A0A7Y0LF59_9GAMM</name>
<reference evidence="7 8" key="1">
    <citation type="submission" date="2020-04" db="EMBL/GenBank/DDBJ databases">
        <title>Thalassotalea sp. M1531, isolated from the surface of marine red alga.</title>
        <authorList>
            <person name="Pang L."/>
            <person name="Lu D.-C."/>
        </authorList>
    </citation>
    <scope>NUCLEOTIDE SEQUENCE [LARGE SCALE GENOMIC DNA]</scope>
    <source>
        <strain evidence="7 8">M1531</strain>
    </source>
</reference>
<dbReference type="InterPro" id="IPR006696">
    <property type="entry name" value="DUF423"/>
</dbReference>
<accession>A0A7Y0LF59</accession>
<evidence type="ECO:0000256" key="4">
    <source>
        <dbReference type="ARBA" id="ARBA00022989"/>
    </source>
</evidence>
<dbReference type="Pfam" id="PF04241">
    <property type="entry name" value="DUF423"/>
    <property type="match status" value="1"/>
</dbReference>
<evidence type="ECO:0000256" key="6">
    <source>
        <dbReference type="SAM" id="Phobius"/>
    </source>
</evidence>
<evidence type="ECO:0000256" key="5">
    <source>
        <dbReference type="ARBA" id="ARBA00023136"/>
    </source>
</evidence>
<organism evidence="7 8">
    <name type="scientific">Thalassotalea algicola</name>
    <dbReference type="NCBI Taxonomy" id="2716224"/>
    <lineage>
        <taxon>Bacteria</taxon>
        <taxon>Pseudomonadati</taxon>
        <taxon>Pseudomonadota</taxon>
        <taxon>Gammaproteobacteria</taxon>
        <taxon>Alteromonadales</taxon>
        <taxon>Colwelliaceae</taxon>
        <taxon>Thalassotalea</taxon>
    </lineage>
</organism>
<dbReference type="PANTHER" id="PTHR43461:SF1">
    <property type="entry name" value="TRANSMEMBRANE PROTEIN 256"/>
    <property type="match status" value="1"/>
</dbReference>
<feature type="transmembrane region" description="Helical" evidence="6">
    <location>
        <begin position="104"/>
        <end position="125"/>
    </location>
</feature>
<sequence length="134" mass="14823">MTGNWQVKVLTLFVGISGCFCVLFGAWLAHAGSHLASEVTNRLSTAHIYQFIHTLALFATVVWIQVKPDKWKLVTAWLFLIGIVGFSVSLYLKTLFAVPFIGKVTPLGGVTLSLAWLSLFFYAMLTRTPTGKNE</sequence>
<keyword evidence="4 6" id="KW-1133">Transmembrane helix</keyword>
<gene>
    <name evidence="7" type="ORF">HII17_17215</name>
</gene>
<dbReference type="PANTHER" id="PTHR43461">
    <property type="entry name" value="TRANSMEMBRANE PROTEIN 256"/>
    <property type="match status" value="1"/>
</dbReference>
<dbReference type="GO" id="GO:0005886">
    <property type="term" value="C:plasma membrane"/>
    <property type="evidence" value="ECO:0007669"/>
    <property type="project" value="TreeGrafter"/>
</dbReference>
<evidence type="ECO:0000256" key="2">
    <source>
        <dbReference type="ARBA" id="ARBA00009694"/>
    </source>
</evidence>
<dbReference type="EMBL" id="JABBXH010000007">
    <property type="protein sequence ID" value="NMP33296.1"/>
    <property type="molecule type" value="Genomic_DNA"/>
</dbReference>
<keyword evidence="8" id="KW-1185">Reference proteome</keyword>
<protein>
    <submittedName>
        <fullName evidence="7">DUF423 domain-containing protein</fullName>
    </submittedName>
</protein>
<comment type="similarity">
    <text evidence="2">Belongs to the UPF0382 family.</text>
</comment>
<dbReference type="Proteomes" id="UP000568664">
    <property type="component" value="Unassembled WGS sequence"/>
</dbReference>
<dbReference type="RefSeq" id="WP_169076615.1">
    <property type="nucleotide sequence ID" value="NZ_JABBXH010000007.1"/>
</dbReference>
<evidence type="ECO:0000313" key="7">
    <source>
        <dbReference type="EMBL" id="NMP33296.1"/>
    </source>
</evidence>
<feature type="transmembrane region" description="Helical" evidence="6">
    <location>
        <begin position="73"/>
        <end position="92"/>
    </location>
</feature>
<feature type="transmembrane region" description="Helical" evidence="6">
    <location>
        <begin position="7"/>
        <end position="28"/>
    </location>
</feature>
<comment type="subcellular location">
    <subcellularLocation>
        <location evidence="1">Membrane</location>
        <topology evidence="1">Multi-pass membrane protein</topology>
    </subcellularLocation>
</comment>
<dbReference type="AlphaFoldDB" id="A0A7Y0LF59"/>
<comment type="caution">
    <text evidence="7">The sequence shown here is derived from an EMBL/GenBank/DDBJ whole genome shotgun (WGS) entry which is preliminary data.</text>
</comment>
<evidence type="ECO:0000256" key="1">
    <source>
        <dbReference type="ARBA" id="ARBA00004141"/>
    </source>
</evidence>